<sequence length="184" mass="19144">MNDGAQSHSRSAEDASGSDTPFRRFEPIRWEKNPVPATAAEMREQDDRQRAVRAVLAESRHSSSTARKVGLIAVAGIAALVGGGYLLTYDPGRDPVVASCVRTDANGTQTVVADHECSSVGGGSGGRGWSSSGTQYHYYYGGDTMIGKAPSGGTTLRPRDVEIKTKSGTVIQRGGLGGRGGSGS</sequence>
<keyword evidence="2" id="KW-0812">Transmembrane</keyword>
<dbReference type="Proteomes" id="UP001595767">
    <property type="component" value="Unassembled WGS sequence"/>
</dbReference>
<evidence type="ECO:0000256" key="1">
    <source>
        <dbReference type="SAM" id="MobiDB-lite"/>
    </source>
</evidence>
<evidence type="ECO:0000256" key="2">
    <source>
        <dbReference type="SAM" id="Phobius"/>
    </source>
</evidence>
<feature type="compositionally biased region" description="Basic and acidic residues" evidence="1">
    <location>
        <begin position="21"/>
        <end position="32"/>
    </location>
</feature>
<organism evidence="3 4">
    <name type="scientific">Nocardia rhizosphaerae</name>
    <dbReference type="NCBI Taxonomy" id="1691571"/>
    <lineage>
        <taxon>Bacteria</taxon>
        <taxon>Bacillati</taxon>
        <taxon>Actinomycetota</taxon>
        <taxon>Actinomycetes</taxon>
        <taxon>Mycobacteriales</taxon>
        <taxon>Nocardiaceae</taxon>
        <taxon>Nocardia</taxon>
    </lineage>
</organism>
<feature type="region of interest" description="Disordered" evidence="1">
    <location>
        <begin position="1"/>
        <end position="47"/>
    </location>
</feature>
<dbReference type="EMBL" id="JBHSBA010000005">
    <property type="protein sequence ID" value="MFC4125893.1"/>
    <property type="molecule type" value="Genomic_DNA"/>
</dbReference>
<proteinExistence type="predicted"/>
<evidence type="ECO:0000313" key="4">
    <source>
        <dbReference type="Proteomes" id="UP001595767"/>
    </source>
</evidence>
<accession>A0ABV8L5E6</accession>
<feature type="transmembrane region" description="Helical" evidence="2">
    <location>
        <begin position="69"/>
        <end position="87"/>
    </location>
</feature>
<protein>
    <submittedName>
        <fullName evidence="3">Uncharacterized protein</fullName>
    </submittedName>
</protein>
<keyword evidence="2" id="KW-0472">Membrane</keyword>
<name>A0ABV8L5E6_9NOCA</name>
<comment type="caution">
    <text evidence="3">The sequence shown here is derived from an EMBL/GenBank/DDBJ whole genome shotgun (WGS) entry which is preliminary data.</text>
</comment>
<dbReference type="RefSeq" id="WP_378550633.1">
    <property type="nucleotide sequence ID" value="NZ_JBHSBA010000005.1"/>
</dbReference>
<reference evidence="4" key="1">
    <citation type="journal article" date="2019" name="Int. J. Syst. Evol. Microbiol.">
        <title>The Global Catalogue of Microorganisms (GCM) 10K type strain sequencing project: providing services to taxonomists for standard genome sequencing and annotation.</title>
        <authorList>
            <consortium name="The Broad Institute Genomics Platform"/>
            <consortium name="The Broad Institute Genome Sequencing Center for Infectious Disease"/>
            <person name="Wu L."/>
            <person name="Ma J."/>
        </authorList>
    </citation>
    <scope>NUCLEOTIDE SEQUENCE [LARGE SCALE GENOMIC DNA]</scope>
    <source>
        <strain evidence="4">CGMCC 4.7204</strain>
    </source>
</reference>
<gene>
    <name evidence="3" type="ORF">ACFOW8_13210</name>
</gene>
<evidence type="ECO:0000313" key="3">
    <source>
        <dbReference type="EMBL" id="MFC4125893.1"/>
    </source>
</evidence>
<keyword evidence="2" id="KW-1133">Transmembrane helix</keyword>
<keyword evidence="4" id="KW-1185">Reference proteome</keyword>